<reference evidence="2" key="1">
    <citation type="submission" date="2021-09" db="EMBL/GenBank/DDBJ databases">
        <title>The genome of Mauremys mutica provides insights into the evolution of semi-aquatic lifestyle.</title>
        <authorList>
            <person name="Gong S."/>
            <person name="Gao Y."/>
        </authorList>
    </citation>
    <scope>NUCLEOTIDE SEQUENCE</scope>
    <source>
        <strain evidence="2">MM-2020</strain>
        <tissue evidence="2">Muscle</tissue>
    </source>
</reference>
<name>A0A9D3XE61_9SAUR</name>
<keyword evidence="3" id="KW-1185">Reference proteome</keyword>
<comment type="caution">
    <text evidence="2">The sequence shown here is derived from an EMBL/GenBank/DDBJ whole genome shotgun (WGS) entry which is preliminary data.</text>
</comment>
<accession>A0A9D3XE61</accession>
<dbReference type="Gene3D" id="1.10.287.3160">
    <property type="match status" value="1"/>
</dbReference>
<dbReference type="EMBL" id="JAHDVG010000474">
    <property type="protein sequence ID" value="KAH1178233.1"/>
    <property type="molecule type" value="Genomic_DNA"/>
</dbReference>
<evidence type="ECO:0000313" key="2">
    <source>
        <dbReference type="EMBL" id="KAH1178233.1"/>
    </source>
</evidence>
<dbReference type="AlphaFoldDB" id="A0A9D3XE61"/>
<dbReference type="Proteomes" id="UP000827986">
    <property type="component" value="Unassembled WGS sequence"/>
</dbReference>
<proteinExistence type="predicted"/>
<feature type="region of interest" description="Disordered" evidence="1">
    <location>
        <begin position="139"/>
        <end position="178"/>
    </location>
</feature>
<evidence type="ECO:0000313" key="3">
    <source>
        <dbReference type="Proteomes" id="UP000827986"/>
    </source>
</evidence>
<sequence length="427" mass="48459">FEFTKDLIVSSEPESPQLTGAGELSTLRLSLSPTFLSSRVSYLSLFTLQAEQLSPTLEYVEDNSSDFQISVQGSSVYSRTHNIPSYMDVLQEERPQMTPTWQEHRWLPSSMPFPPLPQRPCWNPWAFYHRQFAKKSSNHWKEQRRSYSPQPPLPPPMPEEETFEGQEAKADKASPLPDKAVRPSQPFMLDDFRQFQELIQCIADTLQVPLEKVQESDHKLLHILHTPASMRIAIAFNETLMDPTKTVCQTPAIAPPTCKRTDIKYYLLGRESEFLFSHPPPNSLVMEAINEQGRQHSSKSTCTIRNTEGSVFLVKNLTLQSHFIQIENHQVLMAKSDCFIYNNFNSFIEHLPEEHCDQFKVIIQKGQLLAKTSLQASLDAAGTAAQSQSTSLVMRRASSTQLSERSQETSRVLSKTSPLLVTSSLQT</sequence>
<evidence type="ECO:0000256" key="1">
    <source>
        <dbReference type="SAM" id="MobiDB-lite"/>
    </source>
</evidence>
<protein>
    <submittedName>
        <fullName evidence="2">Uncharacterized protein</fullName>
    </submittedName>
</protein>
<feature type="non-terminal residue" evidence="2">
    <location>
        <position position="1"/>
    </location>
</feature>
<gene>
    <name evidence="2" type="ORF">KIL84_011935</name>
</gene>
<organism evidence="2 3">
    <name type="scientific">Mauremys mutica</name>
    <name type="common">yellowpond turtle</name>
    <dbReference type="NCBI Taxonomy" id="74926"/>
    <lineage>
        <taxon>Eukaryota</taxon>
        <taxon>Metazoa</taxon>
        <taxon>Chordata</taxon>
        <taxon>Craniata</taxon>
        <taxon>Vertebrata</taxon>
        <taxon>Euteleostomi</taxon>
        <taxon>Archelosauria</taxon>
        <taxon>Testudinata</taxon>
        <taxon>Testudines</taxon>
        <taxon>Cryptodira</taxon>
        <taxon>Durocryptodira</taxon>
        <taxon>Testudinoidea</taxon>
        <taxon>Geoemydidae</taxon>
        <taxon>Geoemydinae</taxon>
        <taxon>Mauremys</taxon>
    </lineage>
</organism>